<evidence type="ECO:0000256" key="6">
    <source>
        <dbReference type="SAM" id="Phobius"/>
    </source>
</evidence>
<dbReference type="EMBL" id="JAEQBW010000007">
    <property type="protein sequence ID" value="MBK6266358.1"/>
    <property type="molecule type" value="Genomic_DNA"/>
</dbReference>
<evidence type="ECO:0000259" key="7">
    <source>
        <dbReference type="Pfam" id="PF02687"/>
    </source>
</evidence>
<keyword evidence="3 6" id="KW-0812">Transmembrane</keyword>
<feature type="transmembrane region" description="Helical" evidence="6">
    <location>
        <begin position="379"/>
        <end position="407"/>
    </location>
</feature>
<keyword evidence="10" id="KW-1185">Reference proteome</keyword>
<comment type="subcellular location">
    <subcellularLocation>
        <location evidence="1">Cell membrane</location>
        <topology evidence="1">Multi-pass membrane protein</topology>
    </subcellularLocation>
</comment>
<protein>
    <submittedName>
        <fullName evidence="9">ABC transporter permease</fullName>
    </submittedName>
</protein>
<accession>A0A934X001</accession>
<dbReference type="PANTHER" id="PTHR30572">
    <property type="entry name" value="MEMBRANE COMPONENT OF TRANSPORTER-RELATED"/>
    <property type="match status" value="1"/>
</dbReference>
<evidence type="ECO:0000256" key="1">
    <source>
        <dbReference type="ARBA" id="ARBA00004651"/>
    </source>
</evidence>
<dbReference type="InterPro" id="IPR025857">
    <property type="entry name" value="MacB_PCD"/>
</dbReference>
<feature type="transmembrane region" description="Helical" evidence="6">
    <location>
        <begin position="428"/>
        <end position="449"/>
    </location>
</feature>
<proteinExistence type="predicted"/>
<keyword evidence="4 6" id="KW-1133">Transmembrane helix</keyword>
<dbReference type="InterPro" id="IPR050250">
    <property type="entry name" value="Macrolide_Exporter_MacB"/>
</dbReference>
<name>A0A934X001_9BACT</name>
<feature type="transmembrane region" description="Helical" evidence="6">
    <location>
        <begin position="335"/>
        <end position="359"/>
    </location>
</feature>
<evidence type="ECO:0000313" key="9">
    <source>
        <dbReference type="EMBL" id="MBK6266358.1"/>
    </source>
</evidence>
<comment type="caution">
    <text evidence="9">The sequence shown here is derived from an EMBL/GenBank/DDBJ whole genome shotgun (WGS) entry which is preliminary data.</text>
</comment>
<evidence type="ECO:0000256" key="3">
    <source>
        <dbReference type="ARBA" id="ARBA00022692"/>
    </source>
</evidence>
<feature type="domain" description="ABC3 transporter permease C-terminal" evidence="7">
    <location>
        <begin position="679"/>
        <end position="792"/>
    </location>
</feature>
<evidence type="ECO:0000256" key="5">
    <source>
        <dbReference type="ARBA" id="ARBA00023136"/>
    </source>
</evidence>
<evidence type="ECO:0000313" key="10">
    <source>
        <dbReference type="Proteomes" id="UP000611723"/>
    </source>
</evidence>
<feature type="transmembrane region" description="Helical" evidence="6">
    <location>
        <begin position="676"/>
        <end position="699"/>
    </location>
</feature>
<dbReference type="Pfam" id="PF02687">
    <property type="entry name" value="FtsX"/>
    <property type="match status" value="2"/>
</dbReference>
<feature type="transmembrane region" description="Helical" evidence="6">
    <location>
        <begin position="21"/>
        <end position="42"/>
    </location>
</feature>
<dbReference type="AlphaFoldDB" id="A0A934X001"/>
<keyword evidence="5 6" id="KW-0472">Membrane</keyword>
<dbReference type="GO" id="GO:0022857">
    <property type="term" value="F:transmembrane transporter activity"/>
    <property type="evidence" value="ECO:0007669"/>
    <property type="project" value="TreeGrafter"/>
</dbReference>
<evidence type="ECO:0000256" key="4">
    <source>
        <dbReference type="ARBA" id="ARBA00022989"/>
    </source>
</evidence>
<organism evidence="9 10">
    <name type="scientific">Marivirga aurantiaca</name>
    <dbReference type="NCBI Taxonomy" id="2802615"/>
    <lineage>
        <taxon>Bacteria</taxon>
        <taxon>Pseudomonadati</taxon>
        <taxon>Bacteroidota</taxon>
        <taxon>Cytophagia</taxon>
        <taxon>Cytophagales</taxon>
        <taxon>Marivirgaceae</taxon>
        <taxon>Marivirga</taxon>
    </lineage>
</organism>
<evidence type="ECO:0000256" key="2">
    <source>
        <dbReference type="ARBA" id="ARBA00022475"/>
    </source>
</evidence>
<feature type="transmembrane region" description="Helical" evidence="6">
    <location>
        <begin position="285"/>
        <end position="307"/>
    </location>
</feature>
<gene>
    <name evidence="9" type="ORF">JKA74_15035</name>
</gene>
<keyword evidence="2" id="KW-1003">Cell membrane</keyword>
<dbReference type="RefSeq" id="WP_201432035.1">
    <property type="nucleotide sequence ID" value="NZ_JAEQBW010000007.1"/>
</dbReference>
<dbReference type="Proteomes" id="UP000611723">
    <property type="component" value="Unassembled WGS sequence"/>
</dbReference>
<feature type="domain" description="ABC3 transporter permease C-terminal" evidence="7">
    <location>
        <begin position="291"/>
        <end position="408"/>
    </location>
</feature>
<dbReference type="GO" id="GO:0005886">
    <property type="term" value="C:plasma membrane"/>
    <property type="evidence" value="ECO:0007669"/>
    <property type="project" value="UniProtKB-SubCell"/>
</dbReference>
<sequence length="799" mass="89382">MWKNYFKTSLRQLLKKKLYTGINVIGLSIGFLSLMAISLYIYHHWSYDRNFADKERIFQISQTFEVGGNSQEIANTPAMLANMMQDDIAGVEKTARLFNVAMFGPTLIKTDGENQSEYKFSYVDESFFELFNLEVLAGDPVAALASGEKMVLTESAAIRYYGSTDKAMGADIIVGDTKTYEIGAVLDDLPDNIHFEYEFFAPFKILNAAKNPEWQPSNYITYVKIHQGVSEEETLQQINARTSELLSDMMAQYHFKVSFGLHALTDLHFGEEFLSGAKPTIDVRYLYIFGFAALLIILIASINYINLATAESGDKNKETGIRKVMGASRSQLIRMYLAEAGLLVTISLLIAYILMYALFPQFKTLSGINTDVDLLLSFPFLTFFILIALIVTLLSGFYPSWMISALQPAQSLKSKGLSIGKGGNMRKVLVVFQFFVSMFMIIATAIIYFQLNFIQNKNLGYDKDMVITMPLDYKMQDQVSALKSELKREGLAKHVAVTSDNPVVIKAGYRIIEEGKTQEYAVNINGLAGDFDMAKSLGLNIVAGNDLTEQDDNGTGPEAHYRILINETAANEMGYTPEEAILKKVDFGGRKSTIKGVVQDFHFSSLHEEIKPLGLFIEPEQGNYLVAKLQNGDVKNTLAGVETIWKKLVPHRPFEYQFLDDKYNALYEAETKIGQVFTTFSIIAICIACLGLFGLVSFVANKRSKEISIRKVLGANSFDVLKLLSFEFVKLLVLSAIIAIGAGVYFSDTWLQSFAYRTELPLWIYIVSVVLVMAISLITIWYKSLMAAGQNPVNNLKSE</sequence>
<feature type="transmembrane region" description="Helical" evidence="6">
    <location>
        <begin position="720"/>
        <end position="742"/>
    </location>
</feature>
<dbReference type="Pfam" id="PF12704">
    <property type="entry name" value="MacB_PCD"/>
    <property type="match status" value="1"/>
</dbReference>
<feature type="domain" description="MacB-like periplasmic core" evidence="8">
    <location>
        <begin position="20"/>
        <end position="240"/>
    </location>
</feature>
<feature type="transmembrane region" description="Helical" evidence="6">
    <location>
        <begin position="762"/>
        <end position="782"/>
    </location>
</feature>
<dbReference type="PANTHER" id="PTHR30572:SF18">
    <property type="entry name" value="ABC-TYPE MACROLIDE FAMILY EXPORT SYSTEM PERMEASE COMPONENT 2"/>
    <property type="match status" value="1"/>
</dbReference>
<dbReference type="InterPro" id="IPR003838">
    <property type="entry name" value="ABC3_permease_C"/>
</dbReference>
<reference evidence="9" key="1">
    <citation type="submission" date="2021-01" db="EMBL/GenBank/DDBJ databases">
        <title>Marivirga aurantiaca sp. nov., isolated from intertidal surface sediments.</title>
        <authorList>
            <person name="Zhang M."/>
        </authorList>
    </citation>
    <scope>NUCLEOTIDE SEQUENCE</scope>
    <source>
        <strain evidence="9">S37H4</strain>
    </source>
</reference>
<evidence type="ECO:0000259" key="8">
    <source>
        <dbReference type="Pfam" id="PF12704"/>
    </source>
</evidence>